<comment type="similarity">
    <text evidence="2 8">Belongs to the RecO family.</text>
</comment>
<evidence type="ECO:0000256" key="1">
    <source>
        <dbReference type="ARBA" id="ARBA00003065"/>
    </source>
</evidence>
<evidence type="ECO:0000256" key="6">
    <source>
        <dbReference type="ARBA" id="ARBA00023204"/>
    </source>
</evidence>
<dbReference type="SUPFAM" id="SSF50249">
    <property type="entry name" value="Nucleic acid-binding proteins"/>
    <property type="match status" value="1"/>
</dbReference>
<dbReference type="GO" id="GO:0006310">
    <property type="term" value="P:DNA recombination"/>
    <property type="evidence" value="ECO:0007669"/>
    <property type="project" value="UniProtKB-UniRule"/>
</dbReference>
<feature type="domain" description="DNA replication/recombination mediator RecO N-terminal" evidence="9">
    <location>
        <begin position="1"/>
        <end position="79"/>
    </location>
</feature>
<keyword evidence="4 8" id="KW-0227">DNA damage</keyword>
<sequence>MPVYRDEGVVLRTQRLGEADRIVTLLTKEHGRVRAVVKGVRRTSSKFGARLEPFMVADLQLFAGRNLDTVTQAVTLASYGAEIVGDYDAYTAASAIVEAAERIAEADVQRSLYILCIGALRAVSRGDHDPRLVLDSYLLRSLAIAGWAPSFDACARCGEPGPHTRVSMALGGAVCRSCAPSGTMTVSPEVMNHLAALLAGEWEVVDAAPGTVRDRASGVVAAYAQYHLERSLRSLRLIDRERIEARSGTPKETSA</sequence>
<dbReference type="PANTHER" id="PTHR33991">
    <property type="entry name" value="DNA REPAIR PROTEIN RECO"/>
    <property type="match status" value="1"/>
</dbReference>
<dbReference type="GO" id="GO:0043590">
    <property type="term" value="C:bacterial nucleoid"/>
    <property type="evidence" value="ECO:0007669"/>
    <property type="project" value="TreeGrafter"/>
</dbReference>
<dbReference type="AlphaFoldDB" id="A0A7J5BUT1"/>
<reference evidence="10 11" key="1">
    <citation type="submission" date="2019-09" db="EMBL/GenBank/DDBJ databases">
        <title>Phylogeny of genus Pseudoclavibacter and closely related genus.</title>
        <authorList>
            <person name="Li Y."/>
        </authorList>
    </citation>
    <scope>NUCLEOTIDE SEQUENCE [LARGE SCALE GENOMIC DNA]</scope>
    <source>
        <strain evidence="10 11">DSM 23821</strain>
    </source>
</reference>
<dbReference type="RefSeq" id="WP_158040424.1">
    <property type="nucleotide sequence ID" value="NZ_JACCFV010000001.1"/>
</dbReference>
<evidence type="ECO:0000313" key="10">
    <source>
        <dbReference type="EMBL" id="KAB1657258.1"/>
    </source>
</evidence>
<keyword evidence="5 8" id="KW-0233">DNA recombination</keyword>
<dbReference type="Pfam" id="PF02565">
    <property type="entry name" value="RecO_C"/>
    <property type="match status" value="1"/>
</dbReference>
<dbReference type="PANTHER" id="PTHR33991:SF1">
    <property type="entry name" value="DNA REPAIR PROTEIN RECO"/>
    <property type="match status" value="1"/>
</dbReference>
<comment type="caution">
    <text evidence="10">The sequence shown here is derived from an EMBL/GenBank/DDBJ whole genome shotgun (WGS) entry which is preliminary data.</text>
</comment>
<evidence type="ECO:0000256" key="7">
    <source>
        <dbReference type="ARBA" id="ARBA00033409"/>
    </source>
</evidence>
<dbReference type="EMBL" id="WBJZ01000009">
    <property type="protein sequence ID" value="KAB1657258.1"/>
    <property type="molecule type" value="Genomic_DNA"/>
</dbReference>
<dbReference type="HAMAP" id="MF_00201">
    <property type="entry name" value="RecO"/>
    <property type="match status" value="1"/>
</dbReference>
<evidence type="ECO:0000259" key="9">
    <source>
        <dbReference type="Pfam" id="PF11967"/>
    </source>
</evidence>
<dbReference type="OrthoDB" id="9812244at2"/>
<accession>A0A7J5BUT1</accession>
<evidence type="ECO:0000256" key="3">
    <source>
        <dbReference type="ARBA" id="ARBA00021310"/>
    </source>
</evidence>
<dbReference type="Gene3D" id="1.20.1440.120">
    <property type="entry name" value="Recombination protein O, C-terminal domain"/>
    <property type="match status" value="1"/>
</dbReference>
<dbReference type="InterPro" id="IPR012340">
    <property type="entry name" value="NA-bd_OB-fold"/>
</dbReference>
<dbReference type="Gene3D" id="2.40.50.140">
    <property type="entry name" value="Nucleic acid-binding proteins"/>
    <property type="match status" value="1"/>
</dbReference>
<evidence type="ECO:0000256" key="2">
    <source>
        <dbReference type="ARBA" id="ARBA00007452"/>
    </source>
</evidence>
<dbReference type="Pfam" id="PF11967">
    <property type="entry name" value="RecO_N"/>
    <property type="match status" value="1"/>
</dbReference>
<comment type="function">
    <text evidence="1 8">Involved in DNA repair and RecF pathway recombination.</text>
</comment>
<organism evidence="10 11">
    <name type="scientific">Pseudoclavibacter chungangensis</name>
    <dbReference type="NCBI Taxonomy" id="587635"/>
    <lineage>
        <taxon>Bacteria</taxon>
        <taxon>Bacillati</taxon>
        <taxon>Actinomycetota</taxon>
        <taxon>Actinomycetes</taxon>
        <taxon>Micrococcales</taxon>
        <taxon>Microbacteriaceae</taxon>
        <taxon>Pseudoclavibacter</taxon>
    </lineage>
</organism>
<evidence type="ECO:0000256" key="5">
    <source>
        <dbReference type="ARBA" id="ARBA00023172"/>
    </source>
</evidence>
<evidence type="ECO:0000256" key="4">
    <source>
        <dbReference type="ARBA" id="ARBA00022763"/>
    </source>
</evidence>
<name>A0A7J5BUT1_9MICO</name>
<dbReference type="Proteomes" id="UP000467240">
    <property type="component" value="Unassembled WGS sequence"/>
</dbReference>
<dbReference type="NCBIfam" id="TIGR00613">
    <property type="entry name" value="reco"/>
    <property type="match status" value="1"/>
</dbReference>
<gene>
    <name evidence="8 10" type="primary">recO</name>
    <name evidence="10" type="ORF">F8O01_08405</name>
</gene>
<proteinExistence type="inferred from homology"/>
<evidence type="ECO:0000313" key="11">
    <source>
        <dbReference type="Proteomes" id="UP000467240"/>
    </source>
</evidence>
<dbReference type="GO" id="GO:0006302">
    <property type="term" value="P:double-strand break repair"/>
    <property type="evidence" value="ECO:0007669"/>
    <property type="project" value="TreeGrafter"/>
</dbReference>
<dbReference type="InterPro" id="IPR037278">
    <property type="entry name" value="ARFGAP/RecO"/>
</dbReference>
<dbReference type="InterPro" id="IPR022572">
    <property type="entry name" value="DNA_rep/recomb_RecO_N"/>
</dbReference>
<keyword evidence="6 8" id="KW-0234">DNA repair</keyword>
<evidence type="ECO:0000256" key="8">
    <source>
        <dbReference type="HAMAP-Rule" id="MF_00201"/>
    </source>
</evidence>
<protein>
    <recommendedName>
        <fullName evidence="3 8">DNA repair protein RecO</fullName>
    </recommendedName>
    <alternativeName>
        <fullName evidence="7 8">Recombination protein O</fullName>
    </alternativeName>
</protein>
<keyword evidence="11" id="KW-1185">Reference proteome</keyword>
<dbReference type="InterPro" id="IPR042242">
    <property type="entry name" value="RecO_C"/>
</dbReference>
<dbReference type="InterPro" id="IPR003717">
    <property type="entry name" value="RecO"/>
</dbReference>
<dbReference type="SUPFAM" id="SSF57863">
    <property type="entry name" value="ArfGap/RecO-like zinc finger"/>
    <property type="match status" value="1"/>
</dbReference>